<feature type="transmembrane region" description="Helical" evidence="6">
    <location>
        <begin position="177"/>
        <end position="200"/>
    </location>
</feature>
<keyword evidence="3 6" id="KW-1133">Transmembrane helix</keyword>
<feature type="region of interest" description="Disordered" evidence="5">
    <location>
        <begin position="280"/>
        <end position="313"/>
    </location>
</feature>
<comment type="subcellular location">
    <subcellularLocation>
        <location evidence="1">Membrane</location>
        <topology evidence="1">Multi-pass membrane protein</topology>
    </subcellularLocation>
</comment>
<keyword evidence="2 6" id="KW-0812">Transmembrane</keyword>
<evidence type="ECO:0000256" key="3">
    <source>
        <dbReference type="ARBA" id="ARBA00022989"/>
    </source>
</evidence>
<protein>
    <submittedName>
        <fullName evidence="8">TPT-domain-containing protein</fullName>
    </submittedName>
</protein>
<evidence type="ECO:0000256" key="2">
    <source>
        <dbReference type="ARBA" id="ARBA00022692"/>
    </source>
</evidence>
<dbReference type="Pfam" id="PF03151">
    <property type="entry name" value="TPT"/>
    <property type="match status" value="1"/>
</dbReference>
<evidence type="ECO:0000259" key="7">
    <source>
        <dbReference type="Pfam" id="PF03151"/>
    </source>
</evidence>
<keyword evidence="4 6" id="KW-0472">Membrane</keyword>
<organism evidence="8 9">
    <name type="scientific">Phanerochaete sordida</name>
    <dbReference type="NCBI Taxonomy" id="48140"/>
    <lineage>
        <taxon>Eukaryota</taxon>
        <taxon>Fungi</taxon>
        <taxon>Dikarya</taxon>
        <taxon>Basidiomycota</taxon>
        <taxon>Agaricomycotina</taxon>
        <taxon>Agaricomycetes</taxon>
        <taxon>Polyporales</taxon>
        <taxon>Phanerochaetaceae</taxon>
        <taxon>Phanerochaete</taxon>
    </lineage>
</organism>
<evidence type="ECO:0000256" key="6">
    <source>
        <dbReference type="SAM" id="Phobius"/>
    </source>
</evidence>
<dbReference type="AlphaFoldDB" id="A0A9P3G1Q9"/>
<feature type="transmembrane region" description="Helical" evidence="6">
    <location>
        <begin position="411"/>
        <end position="430"/>
    </location>
</feature>
<feature type="compositionally biased region" description="Low complexity" evidence="5">
    <location>
        <begin position="280"/>
        <end position="293"/>
    </location>
</feature>
<feature type="transmembrane region" description="Helical" evidence="6">
    <location>
        <begin position="206"/>
        <end position="224"/>
    </location>
</feature>
<keyword evidence="9" id="KW-1185">Reference proteome</keyword>
<proteinExistence type="predicted"/>
<sequence>MHCSPAARPGDGEWLLSPSAHEWASLSSPQVQVQALANSSPRLRHAFLRNVPSYSPSPSPPLASSASPSQPWTEQQHAPPWEPGRKPARWARPLGATLAATASACAARVDWGSQLPWLCLYFAFNLLLTLSNKSVLTGFPFPYTLTAIHALCSTLGGLFLRARAVYVPKRLDWRSELCLVAFSFLYAINVAVSNVSLHLVTVPFHQVIRAVTPLFTIALSALLLHTPLKRTRVLALLPVVFGVALATYGDYYFTTWGLCLTLLGTFLAALKTIYTSVLQSSPTSSRAPPSATPKMPAPATWGKPHPTTDHPCRNPPQNSFWRCLVPPRLDMHPLDLLTRMSPLAFVQCVIYAQLSGELDRLARLGALPAAPPTPLPGAALHAAAPHALANTTAALLGCLPARAHGLPLAQAAVLLANGAVAFGLNVVSFSANGRVGALSMTVAANVKQVLTVLVAVALFDLTIAPANALGIAVTLGGGAWYAWVEYAARARRKELA</sequence>
<reference evidence="8 9" key="1">
    <citation type="submission" date="2021-08" db="EMBL/GenBank/DDBJ databases">
        <title>Draft Genome Sequence of Phanerochaete sordida strain YK-624.</title>
        <authorList>
            <person name="Mori T."/>
            <person name="Dohra H."/>
            <person name="Suzuki T."/>
            <person name="Kawagishi H."/>
            <person name="Hirai H."/>
        </authorList>
    </citation>
    <scope>NUCLEOTIDE SEQUENCE [LARGE SCALE GENOMIC DNA]</scope>
    <source>
        <strain evidence="8 9">YK-624</strain>
    </source>
</reference>
<comment type="caution">
    <text evidence="8">The sequence shown here is derived from an EMBL/GenBank/DDBJ whole genome shotgun (WGS) entry which is preliminary data.</text>
</comment>
<feature type="transmembrane region" description="Helical" evidence="6">
    <location>
        <begin position="231"/>
        <end position="249"/>
    </location>
</feature>
<dbReference type="InterPro" id="IPR004853">
    <property type="entry name" value="Sugar_P_trans_dom"/>
</dbReference>
<feature type="compositionally biased region" description="Low complexity" evidence="5">
    <location>
        <begin position="62"/>
        <end position="71"/>
    </location>
</feature>
<dbReference type="Proteomes" id="UP000703269">
    <property type="component" value="Unassembled WGS sequence"/>
</dbReference>
<dbReference type="InterPro" id="IPR037185">
    <property type="entry name" value="EmrE-like"/>
</dbReference>
<feature type="transmembrane region" description="Helical" evidence="6">
    <location>
        <begin position="450"/>
        <end position="483"/>
    </location>
</feature>
<evidence type="ECO:0000256" key="5">
    <source>
        <dbReference type="SAM" id="MobiDB-lite"/>
    </source>
</evidence>
<gene>
    <name evidence="8" type="ORF">PsYK624_023950</name>
</gene>
<dbReference type="OrthoDB" id="10261634at2759"/>
<feature type="transmembrane region" description="Helical" evidence="6">
    <location>
        <begin position="143"/>
        <end position="165"/>
    </location>
</feature>
<dbReference type="EMBL" id="BPQB01000004">
    <property type="protein sequence ID" value="GJE86315.1"/>
    <property type="molecule type" value="Genomic_DNA"/>
</dbReference>
<evidence type="ECO:0000313" key="9">
    <source>
        <dbReference type="Proteomes" id="UP000703269"/>
    </source>
</evidence>
<dbReference type="GO" id="GO:0016020">
    <property type="term" value="C:membrane"/>
    <property type="evidence" value="ECO:0007669"/>
    <property type="project" value="UniProtKB-SubCell"/>
</dbReference>
<feature type="region of interest" description="Disordered" evidence="5">
    <location>
        <begin position="54"/>
        <end position="86"/>
    </location>
</feature>
<name>A0A9P3G1Q9_9APHY</name>
<dbReference type="SUPFAM" id="SSF103481">
    <property type="entry name" value="Multidrug resistance efflux transporter EmrE"/>
    <property type="match status" value="1"/>
</dbReference>
<evidence type="ECO:0000313" key="8">
    <source>
        <dbReference type="EMBL" id="GJE86315.1"/>
    </source>
</evidence>
<evidence type="ECO:0000256" key="4">
    <source>
        <dbReference type="ARBA" id="ARBA00023136"/>
    </source>
</evidence>
<evidence type="ECO:0000256" key="1">
    <source>
        <dbReference type="ARBA" id="ARBA00004141"/>
    </source>
</evidence>
<dbReference type="InterPro" id="IPR050186">
    <property type="entry name" value="TPT_transporter"/>
</dbReference>
<accession>A0A9P3G1Q9</accession>
<dbReference type="PANTHER" id="PTHR11132">
    <property type="entry name" value="SOLUTE CARRIER FAMILY 35"/>
    <property type="match status" value="1"/>
</dbReference>
<feature type="domain" description="Sugar phosphate transporter" evidence="7">
    <location>
        <begin position="118"/>
        <end position="275"/>
    </location>
</feature>